<keyword evidence="1" id="KW-0472">Membrane</keyword>
<protein>
    <submittedName>
        <fullName evidence="2">Uncharacterized protein</fullName>
    </submittedName>
</protein>
<evidence type="ECO:0000256" key="1">
    <source>
        <dbReference type="SAM" id="Phobius"/>
    </source>
</evidence>
<keyword evidence="1" id="KW-0812">Transmembrane</keyword>
<feature type="transmembrane region" description="Helical" evidence="1">
    <location>
        <begin position="80"/>
        <end position="99"/>
    </location>
</feature>
<feature type="transmembrane region" description="Helical" evidence="1">
    <location>
        <begin position="105"/>
        <end position="130"/>
    </location>
</feature>
<dbReference type="OrthoDB" id="2947347at2759"/>
<dbReference type="EMBL" id="ML213694">
    <property type="protein sequence ID" value="TFK31959.1"/>
    <property type="molecule type" value="Genomic_DNA"/>
</dbReference>
<name>A0A5C3LFQ2_9AGAR</name>
<gene>
    <name evidence="2" type="ORF">BDQ12DRAFT_639416</name>
</gene>
<evidence type="ECO:0000313" key="3">
    <source>
        <dbReference type="Proteomes" id="UP000308652"/>
    </source>
</evidence>
<feature type="transmembrane region" description="Helical" evidence="1">
    <location>
        <begin position="40"/>
        <end position="60"/>
    </location>
</feature>
<feature type="transmembrane region" description="Helical" evidence="1">
    <location>
        <begin position="219"/>
        <end position="241"/>
    </location>
</feature>
<proteinExistence type="predicted"/>
<keyword evidence="1" id="KW-1133">Transmembrane helix</keyword>
<feature type="transmembrane region" description="Helical" evidence="1">
    <location>
        <begin position="142"/>
        <end position="164"/>
    </location>
</feature>
<dbReference type="AlphaFoldDB" id="A0A5C3LFQ2"/>
<keyword evidence="3" id="KW-1185">Reference proteome</keyword>
<evidence type="ECO:0000313" key="2">
    <source>
        <dbReference type="EMBL" id="TFK31959.1"/>
    </source>
</evidence>
<accession>A0A5C3LFQ2</accession>
<dbReference type="Proteomes" id="UP000308652">
    <property type="component" value="Unassembled WGS sequence"/>
</dbReference>
<organism evidence="2 3">
    <name type="scientific">Crucibulum laeve</name>
    <dbReference type="NCBI Taxonomy" id="68775"/>
    <lineage>
        <taxon>Eukaryota</taxon>
        <taxon>Fungi</taxon>
        <taxon>Dikarya</taxon>
        <taxon>Basidiomycota</taxon>
        <taxon>Agaricomycotina</taxon>
        <taxon>Agaricomycetes</taxon>
        <taxon>Agaricomycetidae</taxon>
        <taxon>Agaricales</taxon>
        <taxon>Agaricineae</taxon>
        <taxon>Nidulariaceae</taxon>
        <taxon>Crucibulum</taxon>
    </lineage>
</organism>
<feature type="transmembrane region" description="Helical" evidence="1">
    <location>
        <begin position="176"/>
        <end position="199"/>
    </location>
</feature>
<sequence>MPALLQVVADELLMPRGLNITSFVPHRGDTLMEEMKCYSLPYGGLGFASHVLTYYAIICLWARRSPIWPFRRVNCSKLDLSLGIVGLALSVGLSIFAIVMCKNTWQLLVIAVWKMSMSMLNGITAVHAAVVVMNGGKSTGEAAWWIVLYLPGMFAGMSGLMSLVVKHWYDAGVRKITIAFYSIVGIGAVIVFIGIYRGLTSKPKYEPVTGEKKKDEERVWYWGIGGLAFSVSLFTVLAAFYGDWTLGMMTNNLVGLPSGDNSGLYWSYFVAKRLTMFSL</sequence>
<reference evidence="2 3" key="1">
    <citation type="journal article" date="2019" name="Nat. Ecol. Evol.">
        <title>Megaphylogeny resolves global patterns of mushroom evolution.</title>
        <authorList>
            <person name="Varga T."/>
            <person name="Krizsan K."/>
            <person name="Foldi C."/>
            <person name="Dima B."/>
            <person name="Sanchez-Garcia M."/>
            <person name="Sanchez-Ramirez S."/>
            <person name="Szollosi G.J."/>
            <person name="Szarkandi J.G."/>
            <person name="Papp V."/>
            <person name="Albert L."/>
            <person name="Andreopoulos W."/>
            <person name="Angelini C."/>
            <person name="Antonin V."/>
            <person name="Barry K.W."/>
            <person name="Bougher N.L."/>
            <person name="Buchanan P."/>
            <person name="Buyck B."/>
            <person name="Bense V."/>
            <person name="Catcheside P."/>
            <person name="Chovatia M."/>
            <person name="Cooper J."/>
            <person name="Damon W."/>
            <person name="Desjardin D."/>
            <person name="Finy P."/>
            <person name="Geml J."/>
            <person name="Haridas S."/>
            <person name="Hughes K."/>
            <person name="Justo A."/>
            <person name="Karasinski D."/>
            <person name="Kautmanova I."/>
            <person name="Kiss B."/>
            <person name="Kocsube S."/>
            <person name="Kotiranta H."/>
            <person name="LaButti K.M."/>
            <person name="Lechner B.E."/>
            <person name="Liimatainen K."/>
            <person name="Lipzen A."/>
            <person name="Lukacs Z."/>
            <person name="Mihaltcheva S."/>
            <person name="Morgado L.N."/>
            <person name="Niskanen T."/>
            <person name="Noordeloos M.E."/>
            <person name="Ohm R.A."/>
            <person name="Ortiz-Santana B."/>
            <person name="Ovrebo C."/>
            <person name="Racz N."/>
            <person name="Riley R."/>
            <person name="Savchenko A."/>
            <person name="Shiryaev A."/>
            <person name="Soop K."/>
            <person name="Spirin V."/>
            <person name="Szebenyi C."/>
            <person name="Tomsovsky M."/>
            <person name="Tulloss R.E."/>
            <person name="Uehling J."/>
            <person name="Grigoriev I.V."/>
            <person name="Vagvolgyi C."/>
            <person name="Papp T."/>
            <person name="Martin F.M."/>
            <person name="Miettinen O."/>
            <person name="Hibbett D.S."/>
            <person name="Nagy L.G."/>
        </authorList>
    </citation>
    <scope>NUCLEOTIDE SEQUENCE [LARGE SCALE GENOMIC DNA]</scope>
    <source>
        <strain evidence="2 3">CBS 166.37</strain>
    </source>
</reference>